<keyword evidence="4 9" id="KW-0256">Endoplasmic reticulum</keyword>
<keyword evidence="7 9" id="KW-0472">Membrane</keyword>
<dbReference type="PANTHER" id="PTHR12804:SF0">
    <property type="entry name" value="SIGNAL PEPTIDASE COMPLEX SUBUNIT 3"/>
    <property type="match status" value="1"/>
</dbReference>
<comment type="similarity">
    <text evidence="2 9">Belongs to the SPCS3 family.</text>
</comment>
<keyword evidence="6 10" id="KW-1133">Transmembrane helix</keyword>
<evidence type="ECO:0000256" key="5">
    <source>
        <dbReference type="ARBA" id="ARBA00022968"/>
    </source>
</evidence>
<comment type="subcellular location">
    <subcellularLocation>
        <location evidence="1">Endoplasmic reticulum membrane</location>
        <topology evidence="1">Single-pass type II membrane protein</topology>
    </subcellularLocation>
</comment>
<evidence type="ECO:0000256" key="10">
    <source>
        <dbReference type="SAM" id="Phobius"/>
    </source>
</evidence>
<evidence type="ECO:0000313" key="11">
    <source>
        <dbReference type="EMBL" id="TID14777.1"/>
    </source>
</evidence>
<evidence type="ECO:0000256" key="7">
    <source>
        <dbReference type="ARBA" id="ARBA00023136"/>
    </source>
</evidence>
<evidence type="ECO:0000256" key="3">
    <source>
        <dbReference type="ARBA" id="ARBA00022692"/>
    </source>
</evidence>
<name>A0A4T0WVB2_9ASCO</name>
<dbReference type="GO" id="GO:0006465">
    <property type="term" value="P:signal peptide processing"/>
    <property type="evidence" value="ECO:0007669"/>
    <property type="project" value="UniProtKB-UniRule"/>
</dbReference>
<comment type="caution">
    <text evidence="11">The sequence shown here is derived from an EMBL/GenBank/DDBJ whole genome shotgun (WGS) entry which is preliminary data.</text>
</comment>
<dbReference type="PIRSF" id="PIRSF016089">
    <property type="entry name" value="SPC22"/>
    <property type="match status" value="1"/>
</dbReference>
<evidence type="ECO:0000256" key="2">
    <source>
        <dbReference type="ARBA" id="ARBA00009289"/>
    </source>
</evidence>
<dbReference type="InterPro" id="IPR007653">
    <property type="entry name" value="SPC3"/>
</dbReference>
<gene>
    <name evidence="11" type="ORF">CANINC_004448</name>
</gene>
<evidence type="ECO:0000256" key="9">
    <source>
        <dbReference type="PIRNR" id="PIRNR016089"/>
    </source>
</evidence>
<evidence type="ECO:0000256" key="8">
    <source>
        <dbReference type="ARBA" id="ARBA00045670"/>
    </source>
</evidence>
<keyword evidence="12" id="KW-1185">Reference proteome</keyword>
<proteinExistence type="inferred from homology"/>
<dbReference type="Proteomes" id="UP000307173">
    <property type="component" value="Unassembled WGS sequence"/>
</dbReference>
<dbReference type="OrthoDB" id="10261524at2759"/>
<evidence type="ECO:0000256" key="4">
    <source>
        <dbReference type="ARBA" id="ARBA00022824"/>
    </source>
</evidence>
<evidence type="ECO:0000256" key="1">
    <source>
        <dbReference type="ARBA" id="ARBA00004648"/>
    </source>
</evidence>
<reference evidence="11 12" key="1">
    <citation type="journal article" date="2019" name="Front. Genet.">
        <title>Whole-Genome Sequencing of the Opportunistic Yeast Pathogen Candida inconspicua Uncovers Its Hybrid Origin.</title>
        <authorList>
            <person name="Mixao V."/>
            <person name="Hansen A.P."/>
            <person name="Saus E."/>
            <person name="Boekhout T."/>
            <person name="Lass-Florl C."/>
            <person name="Gabaldon T."/>
        </authorList>
    </citation>
    <scope>NUCLEOTIDE SEQUENCE [LARGE SCALE GENOMIC DNA]</scope>
    <source>
        <strain evidence="11 12">CBS 180</strain>
    </source>
</reference>
<protein>
    <recommendedName>
        <fullName evidence="9">Signal peptidase subunit 3</fullName>
    </recommendedName>
</protein>
<dbReference type="GO" id="GO:0045047">
    <property type="term" value="P:protein targeting to ER"/>
    <property type="evidence" value="ECO:0007669"/>
    <property type="project" value="TreeGrafter"/>
</dbReference>
<keyword evidence="3 10" id="KW-0812">Transmembrane</keyword>
<evidence type="ECO:0000313" key="12">
    <source>
        <dbReference type="Proteomes" id="UP000307173"/>
    </source>
</evidence>
<keyword evidence="5" id="KW-0735">Signal-anchor</keyword>
<dbReference type="STRING" id="52247.A0A4T0WVB2"/>
<organism evidence="11 12">
    <name type="scientific">Pichia inconspicua</name>
    <dbReference type="NCBI Taxonomy" id="52247"/>
    <lineage>
        <taxon>Eukaryota</taxon>
        <taxon>Fungi</taxon>
        <taxon>Dikarya</taxon>
        <taxon>Ascomycota</taxon>
        <taxon>Saccharomycotina</taxon>
        <taxon>Pichiomycetes</taxon>
        <taxon>Pichiales</taxon>
        <taxon>Pichiaceae</taxon>
        <taxon>Pichia</taxon>
    </lineage>
</organism>
<dbReference type="PANTHER" id="PTHR12804">
    <property type="entry name" value="MICROSOMAL SIGNAL PEPTIDASE 23 KD SUBUNIT SPC22/23"/>
    <property type="match status" value="1"/>
</dbReference>
<feature type="transmembrane region" description="Helical" evidence="10">
    <location>
        <begin position="12"/>
        <end position="32"/>
    </location>
</feature>
<dbReference type="EMBL" id="SELW01000657">
    <property type="protein sequence ID" value="TID14777.1"/>
    <property type="molecule type" value="Genomic_DNA"/>
</dbReference>
<dbReference type="AlphaFoldDB" id="A0A4T0WVB2"/>
<sequence>MHSLSQRASTLCSYVTSALLAVYILVSIITLASTPGTVDSVKFKAAKPIVSIKNTRNYGGTKNTPKENARFKFDLVADFSNVVDWNTKQIFTYIYVELDDEHNETESKIQNNKLIIWDKILTDKSSMYINYRNLKSKYSIWDYEAQLAGRTGKFKLGYNVQPQFGPLTFGDVDLEERFIFPEPKTITA</sequence>
<dbReference type="Pfam" id="PF04573">
    <property type="entry name" value="SPC22"/>
    <property type="match status" value="1"/>
</dbReference>
<comment type="function">
    <text evidence="8">Essential component of the signal peptidase complex (SPC) which catalyzes the cleavage of N-terminal signal sequences from nascent proteins as they are translocated into the lumen of the endoplasmic reticulum. Essential for the SPC catalytic activity, possibly by stabilizing and positioning the active center of the complex close to the lumenal surface. Essential for viability.</text>
</comment>
<dbReference type="GO" id="GO:0005787">
    <property type="term" value="C:signal peptidase complex"/>
    <property type="evidence" value="ECO:0007669"/>
    <property type="project" value="UniProtKB-UniRule"/>
</dbReference>
<evidence type="ECO:0000256" key="6">
    <source>
        <dbReference type="ARBA" id="ARBA00022989"/>
    </source>
</evidence>
<accession>A0A4T0WVB2</accession>